<keyword evidence="3" id="KW-1185">Reference proteome</keyword>
<protein>
    <submittedName>
        <fullName evidence="2">Uncharacterized protein</fullName>
    </submittedName>
</protein>
<dbReference type="Proteomes" id="UP000310108">
    <property type="component" value="Unassembled WGS sequence"/>
</dbReference>
<dbReference type="EMBL" id="PJEX01000126">
    <property type="protein sequence ID" value="TKW54680.1"/>
    <property type="molecule type" value="Genomic_DNA"/>
</dbReference>
<proteinExistence type="predicted"/>
<dbReference type="OrthoDB" id="303614at2759"/>
<gene>
    <name evidence="2" type="ORF">CTA1_1788</name>
</gene>
<accession>A0A4U6XFN5</accession>
<feature type="region of interest" description="Disordered" evidence="1">
    <location>
        <begin position="148"/>
        <end position="224"/>
    </location>
</feature>
<comment type="caution">
    <text evidence="2">The sequence shown here is derived from an EMBL/GenBank/DDBJ whole genome shotgun (WGS) entry which is preliminary data.</text>
</comment>
<feature type="region of interest" description="Disordered" evidence="1">
    <location>
        <begin position="33"/>
        <end position="62"/>
    </location>
</feature>
<sequence length="245" mass="26424">MRVSPIIEESGNSPRNNVAALATSLSNLTITSTESGNTIRGGTTPGLVAGTPSYPLPRMHTPGYGPGSMSRSFGNISQNTSIEGFGATQDRIMRDVYKAERATLAIPANTTDIENVPWGQKATYNEHQEDDLSLGYMARGSSLIPSCAGDIGSEEAPASEDPAWTRKLSQPSLQNRHSFTAYKDNRERKGNNDRLLSSRRPTQLSRSKSYFPPGQAAEESAESLGPTLTKLALTEHSAQEQNIPN</sequence>
<evidence type="ECO:0000313" key="3">
    <source>
        <dbReference type="Proteomes" id="UP000310108"/>
    </source>
</evidence>
<evidence type="ECO:0000256" key="1">
    <source>
        <dbReference type="SAM" id="MobiDB-lite"/>
    </source>
</evidence>
<feature type="compositionally biased region" description="Polar residues" evidence="1">
    <location>
        <begin position="199"/>
        <end position="208"/>
    </location>
</feature>
<feature type="compositionally biased region" description="Basic and acidic residues" evidence="1">
    <location>
        <begin position="183"/>
        <end position="192"/>
    </location>
</feature>
<evidence type="ECO:0000313" key="2">
    <source>
        <dbReference type="EMBL" id="TKW54680.1"/>
    </source>
</evidence>
<organism evidence="2 3">
    <name type="scientific">Colletotrichum tanaceti</name>
    <dbReference type="NCBI Taxonomy" id="1306861"/>
    <lineage>
        <taxon>Eukaryota</taxon>
        <taxon>Fungi</taxon>
        <taxon>Dikarya</taxon>
        <taxon>Ascomycota</taxon>
        <taxon>Pezizomycotina</taxon>
        <taxon>Sordariomycetes</taxon>
        <taxon>Hypocreomycetidae</taxon>
        <taxon>Glomerellales</taxon>
        <taxon>Glomerellaceae</taxon>
        <taxon>Colletotrichum</taxon>
        <taxon>Colletotrichum destructivum species complex</taxon>
    </lineage>
</organism>
<name>A0A4U6XFN5_9PEZI</name>
<feature type="compositionally biased region" description="Polar residues" evidence="1">
    <location>
        <begin position="167"/>
        <end position="178"/>
    </location>
</feature>
<reference evidence="2 3" key="1">
    <citation type="journal article" date="2019" name="PLoS ONE">
        <title>Comparative genome analysis indicates high evolutionary potential of pathogenicity genes in Colletotrichum tanaceti.</title>
        <authorList>
            <person name="Lelwala R.V."/>
            <person name="Korhonen P.K."/>
            <person name="Young N.D."/>
            <person name="Scott J.B."/>
            <person name="Ades P.A."/>
            <person name="Gasser R.B."/>
            <person name="Taylor P.W.J."/>
        </authorList>
    </citation>
    <scope>NUCLEOTIDE SEQUENCE [LARGE SCALE GENOMIC DNA]</scope>
    <source>
        <strain evidence="2">BRIP57314</strain>
    </source>
</reference>
<dbReference type="STRING" id="1306861.A0A4U6XFN5"/>
<dbReference type="AlphaFoldDB" id="A0A4U6XFN5"/>